<dbReference type="GO" id="GO:0004649">
    <property type="term" value="F:poly(ADP-ribose) glycohydrolase activity"/>
    <property type="evidence" value="ECO:0007669"/>
    <property type="project" value="InterPro"/>
</dbReference>
<dbReference type="GO" id="GO:0005975">
    <property type="term" value="P:carbohydrate metabolic process"/>
    <property type="evidence" value="ECO:0007669"/>
    <property type="project" value="InterPro"/>
</dbReference>
<sequence>MEPQTLFPDLRKMGPDDHVFIDLKSIDEEGLPKPLPSKCQDDSYGWDEPHTVRMPFSTSRMRPDGISESELVKNCLITLCTPQRRIEDITTIIDSYQTERFDYDSLHSLFNKQLSSEQRSYNLKVVIPNMAKLALRLNELITKVCLHDFSHLTVSSAHPSVTIKGFWLGDLQPGASGLSSRQRLPLHVPAAFVPSSPRKKLHELQHVNSSPLLYYALILILGCSSEVGSAKWRIPDGLISVRRNCVQEHVDFSALDTPLCDFYVHTHDKIEDTQGRMLEIDFANKNIGGGVLNSGCVQEEIRFTVAPELIISMLVSECMNDHEAISIVGTQIFCKYKGYGDSFVFDGAADSTSIQRDRFHRNLTEIVAMDATRFASDPKKQLEESSIRREIKKAYTGFDHLDDLNRPIATGNWGCGVFKGDRQLKSLIQLIAASAQKRRELHYFTFGDEKFTQRLLDVYKVLKEKKVSVGALYKLIVSYKSEAVQGTNGLQVLDFVEKSLC</sequence>
<dbReference type="Proteomes" id="UP000095287">
    <property type="component" value="Unplaced"/>
</dbReference>
<accession>A0A1I7YLU2</accession>
<evidence type="ECO:0000256" key="1">
    <source>
        <dbReference type="PIRSR" id="PIRSR607724-1"/>
    </source>
</evidence>
<dbReference type="GO" id="GO:0006282">
    <property type="term" value="P:regulation of DNA repair"/>
    <property type="evidence" value="ECO:0007669"/>
    <property type="project" value="InterPro"/>
</dbReference>
<evidence type="ECO:0000256" key="2">
    <source>
        <dbReference type="PIRSR" id="PIRSR607724-2"/>
    </source>
</evidence>
<dbReference type="AlphaFoldDB" id="A0A1I7YLU2"/>
<protein>
    <submittedName>
        <fullName evidence="5">Poly(ADP-ribose) glycohydrolase</fullName>
    </submittedName>
</protein>
<feature type="binding site" evidence="2">
    <location>
        <position position="298"/>
    </location>
    <ligand>
        <name>substrate</name>
    </ligand>
</feature>
<feature type="active site" evidence="1">
    <location>
        <position position="281"/>
    </location>
</feature>
<proteinExistence type="predicted"/>
<dbReference type="GO" id="GO:1990966">
    <property type="term" value="P:ATP generation from poly-ADP-D-ribose"/>
    <property type="evidence" value="ECO:0007669"/>
    <property type="project" value="TreeGrafter"/>
</dbReference>
<dbReference type="GO" id="GO:0005634">
    <property type="term" value="C:nucleus"/>
    <property type="evidence" value="ECO:0007669"/>
    <property type="project" value="TreeGrafter"/>
</dbReference>
<dbReference type="PANTHER" id="PTHR12837:SF0">
    <property type="entry name" value="POLY(ADP-RIBOSE) GLYCOHYDROLASE"/>
    <property type="match status" value="1"/>
</dbReference>
<evidence type="ECO:0000313" key="4">
    <source>
        <dbReference type="Proteomes" id="UP000095287"/>
    </source>
</evidence>
<reference evidence="5" key="1">
    <citation type="submission" date="2016-11" db="UniProtKB">
        <authorList>
            <consortium name="WormBaseParasite"/>
        </authorList>
    </citation>
    <scope>IDENTIFICATION</scope>
</reference>
<organism evidence="4 5">
    <name type="scientific">Steinernema glaseri</name>
    <dbReference type="NCBI Taxonomy" id="37863"/>
    <lineage>
        <taxon>Eukaryota</taxon>
        <taxon>Metazoa</taxon>
        <taxon>Ecdysozoa</taxon>
        <taxon>Nematoda</taxon>
        <taxon>Chromadorea</taxon>
        <taxon>Rhabditida</taxon>
        <taxon>Tylenchina</taxon>
        <taxon>Panagrolaimomorpha</taxon>
        <taxon>Strongyloidoidea</taxon>
        <taxon>Steinernematidae</taxon>
        <taxon>Steinernema</taxon>
    </lineage>
</organism>
<feature type="domain" description="PARG catalytic Macro" evidence="3">
    <location>
        <begin position="252"/>
        <end position="452"/>
    </location>
</feature>
<feature type="binding site" evidence="2">
    <location>
        <position position="339"/>
    </location>
    <ligand>
        <name>substrate</name>
    </ligand>
</feature>
<feature type="active site" evidence="1">
    <location>
        <position position="299"/>
    </location>
</feature>
<dbReference type="Pfam" id="PF05028">
    <property type="entry name" value="PARG_cat_C"/>
    <property type="match status" value="1"/>
</dbReference>
<keyword evidence="4" id="KW-1185">Reference proteome</keyword>
<dbReference type="GO" id="GO:0009225">
    <property type="term" value="P:nucleotide-sugar metabolic process"/>
    <property type="evidence" value="ECO:0007669"/>
    <property type="project" value="TreeGrafter"/>
</dbReference>
<feature type="active site" evidence="1">
    <location>
        <position position="300"/>
    </location>
</feature>
<dbReference type="PANTHER" id="PTHR12837">
    <property type="entry name" value="POLY ADP-RIBOSE GLYCOHYDROLASE"/>
    <property type="match status" value="1"/>
</dbReference>
<evidence type="ECO:0000313" key="5">
    <source>
        <dbReference type="WBParaSite" id="L893_g17426.t1"/>
    </source>
</evidence>
<dbReference type="GO" id="GO:0005737">
    <property type="term" value="C:cytoplasm"/>
    <property type="evidence" value="ECO:0007669"/>
    <property type="project" value="TreeGrafter"/>
</dbReference>
<feature type="binding site" evidence="2">
    <location>
        <position position="284"/>
    </location>
    <ligand>
        <name>substrate</name>
    </ligand>
</feature>
<name>A0A1I7YLU2_9BILA</name>
<dbReference type="WBParaSite" id="L893_g17426.t1">
    <property type="protein sequence ID" value="L893_g17426.t1"/>
    <property type="gene ID" value="L893_g17426"/>
</dbReference>
<evidence type="ECO:0000259" key="3">
    <source>
        <dbReference type="Pfam" id="PF05028"/>
    </source>
</evidence>
<dbReference type="InterPro" id="IPR007724">
    <property type="entry name" value="Poly_GlycHdrlase"/>
</dbReference>
<dbReference type="InterPro" id="IPR046372">
    <property type="entry name" value="PARG_cat_C"/>
</dbReference>